<sequence>MLRNTGIKPQVQDEICHLAEKYHLDRVILFGSRARGDYWRASDIDLAVSGGDITRFSLDLEEETSTLLTYDVVNLDEKVAPELLASIQKEGVILYEKV</sequence>
<evidence type="ECO:0000313" key="2">
    <source>
        <dbReference type="EMBL" id="MBU5489875.1"/>
    </source>
</evidence>
<organism evidence="2 3">
    <name type="scientific">Butyricicoccus intestinisimiae</name>
    <dbReference type="NCBI Taxonomy" id="2841509"/>
    <lineage>
        <taxon>Bacteria</taxon>
        <taxon>Bacillati</taxon>
        <taxon>Bacillota</taxon>
        <taxon>Clostridia</taxon>
        <taxon>Eubacteriales</taxon>
        <taxon>Butyricicoccaceae</taxon>
        <taxon>Butyricicoccus</taxon>
    </lineage>
</organism>
<dbReference type="PANTHER" id="PTHR43852">
    <property type="entry name" value="NUCLEOTIDYLTRANSFERASE"/>
    <property type="match status" value="1"/>
</dbReference>
<dbReference type="InterPro" id="IPR041633">
    <property type="entry name" value="Polbeta"/>
</dbReference>
<dbReference type="InterPro" id="IPR052930">
    <property type="entry name" value="TA_antitoxin_MntA"/>
</dbReference>
<protein>
    <submittedName>
        <fullName evidence="2">Nucleotidyltransferase domain-containing protein</fullName>
    </submittedName>
</protein>
<name>A0ABS6EQW0_9FIRM</name>
<keyword evidence="3" id="KW-1185">Reference proteome</keyword>
<dbReference type="PANTHER" id="PTHR43852:SF3">
    <property type="entry name" value="NUCLEOTIDYLTRANSFERASE"/>
    <property type="match status" value="1"/>
</dbReference>
<feature type="domain" description="Polymerase beta nucleotidyltransferase" evidence="1">
    <location>
        <begin position="15"/>
        <end position="97"/>
    </location>
</feature>
<comment type="caution">
    <text evidence="2">The sequence shown here is derived from an EMBL/GenBank/DDBJ whole genome shotgun (WGS) entry which is preliminary data.</text>
</comment>
<proteinExistence type="predicted"/>
<dbReference type="Proteomes" id="UP000783588">
    <property type="component" value="Unassembled WGS sequence"/>
</dbReference>
<dbReference type="CDD" id="cd05403">
    <property type="entry name" value="NT_KNTase_like"/>
    <property type="match status" value="1"/>
</dbReference>
<dbReference type="Pfam" id="PF18765">
    <property type="entry name" value="Polbeta"/>
    <property type="match status" value="1"/>
</dbReference>
<dbReference type="RefSeq" id="WP_216469532.1">
    <property type="nucleotide sequence ID" value="NZ_JAHLQI010000002.1"/>
</dbReference>
<accession>A0ABS6EQW0</accession>
<gene>
    <name evidence="2" type="ORF">KQI75_04445</name>
</gene>
<reference evidence="2 3" key="1">
    <citation type="submission" date="2021-06" db="EMBL/GenBank/DDBJ databases">
        <authorList>
            <person name="Sun Q."/>
            <person name="Li D."/>
        </authorList>
    </citation>
    <scope>NUCLEOTIDE SEQUENCE [LARGE SCALE GENOMIC DNA]</scope>
    <source>
        <strain evidence="2 3">MSJd-7</strain>
    </source>
</reference>
<evidence type="ECO:0000259" key="1">
    <source>
        <dbReference type="Pfam" id="PF18765"/>
    </source>
</evidence>
<dbReference type="EMBL" id="JAHLQI010000002">
    <property type="protein sequence ID" value="MBU5489875.1"/>
    <property type="molecule type" value="Genomic_DNA"/>
</dbReference>
<evidence type="ECO:0000313" key="3">
    <source>
        <dbReference type="Proteomes" id="UP000783588"/>
    </source>
</evidence>